<evidence type="ECO:0000256" key="5">
    <source>
        <dbReference type="ARBA" id="ARBA00023015"/>
    </source>
</evidence>
<keyword evidence="6" id="KW-0804">Transcription</keyword>
<dbReference type="SUPFAM" id="SSF57667">
    <property type="entry name" value="beta-beta-alpha zinc fingers"/>
    <property type="match status" value="1"/>
</dbReference>
<keyword evidence="4" id="KW-0862">Zinc</keyword>
<reference evidence="11" key="1">
    <citation type="journal article" date="2013" name="J. Plant Res.">
        <title>Effect of fungi and light on seed germination of three Opuntia species from semiarid lands of central Mexico.</title>
        <authorList>
            <person name="Delgado-Sanchez P."/>
            <person name="Jimenez-Bremont J.F."/>
            <person name="Guerrero-Gonzalez Mde L."/>
            <person name="Flores J."/>
        </authorList>
    </citation>
    <scope>NUCLEOTIDE SEQUENCE</scope>
    <source>
        <tissue evidence="11">Cladode</tissue>
    </source>
</reference>
<dbReference type="PANTHER" id="PTHR45801:SF117">
    <property type="entry name" value="OS07G0417400 PROTEIN"/>
    <property type="match status" value="1"/>
</dbReference>
<evidence type="ECO:0000256" key="1">
    <source>
        <dbReference type="ARBA" id="ARBA00004123"/>
    </source>
</evidence>
<dbReference type="GO" id="GO:0005634">
    <property type="term" value="C:nucleus"/>
    <property type="evidence" value="ECO:0007669"/>
    <property type="project" value="UniProtKB-SubCell"/>
</dbReference>
<reference evidence="11" key="2">
    <citation type="submission" date="2020-07" db="EMBL/GenBank/DDBJ databases">
        <authorList>
            <person name="Vera ALvarez R."/>
            <person name="Arias-Moreno D.M."/>
            <person name="Jimenez-Jacinto V."/>
            <person name="Jimenez-Bremont J.F."/>
            <person name="Swaminathan K."/>
            <person name="Moose S.P."/>
            <person name="Guerrero-Gonzalez M.L."/>
            <person name="Marino-Ramirez L."/>
            <person name="Landsman D."/>
            <person name="Rodriguez-Kessler M."/>
            <person name="Delgado-Sanchez P."/>
        </authorList>
    </citation>
    <scope>NUCLEOTIDE SEQUENCE</scope>
    <source>
        <tissue evidence="11">Cladode</tissue>
    </source>
</reference>
<protein>
    <recommendedName>
        <fullName evidence="10">C2H2-type domain-containing protein</fullName>
    </recommendedName>
</protein>
<evidence type="ECO:0000256" key="7">
    <source>
        <dbReference type="ARBA" id="ARBA00023242"/>
    </source>
</evidence>
<proteinExistence type="predicted"/>
<dbReference type="Gene3D" id="3.30.160.60">
    <property type="entry name" value="Classic Zinc Finger"/>
    <property type="match status" value="1"/>
</dbReference>
<evidence type="ECO:0000256" key="8">
    <source>
        <dbReference type="PROSITE-ProRule" id="PRU00042"/>
    </source>
</evidence>
<evidence type="ECO:0000256" key="6">
    <source>
        <dbReference type="ARBA" id="ARBA00023163"/>
    </source>
</evidence>
<evidence type="ECO:0000313" key="11">
    <source>
        <dbReference type="EMBL" id="MBA4623485.1"/>
    </source>
</evidence>
<dbReference type="PROSITE" id="PS00028">
    <property type="entry name" value="ZINC_FINGER_C2H2_1"/>
    <property type="match status" value="1"/>
</dbReference>
<dbReference type="PROSITE" id="PS50157">
    <property type="entry name" value="ZINC_FINGER_C2H2_2"/>
    <property type="match status" value="1"/>
</dbReference>
<dbReference type="AlphaFoldDB" id="A0A7C9CTW8"/>
<evidence type="ECO:0000256" key="4">
    <source>
        <dbReference type="ARBA" id="ARBA00022833"/>
    </source>
</evidence>
<name>A0A7C9CTW8_OPUST</name>
<evidence type="ECO:0000259" key="10">
    <source>
        <dbReference type="PROSITE" id="PS50157"/>
    </source>
</evidence>
<keyword evidence="3 8" id="KW-0863">Zinc-finger</keyword>
<dbReference type="InterPro" id="IPR013087">
    <property type="entry name" value="Znf_C2H2_type"/>
</dbReference>
<feature type="region of interest" description="Disordered" evidence="9">
    <location>
        <begin position="92"/>
        <end position="111"/>
    </location>
</feature>
<organism evidence="11">
    <name type="scientific">Opuntia streptacantha</name>
    <name type="common">Prickly pear cactus</name>
    <name type="synonym">Opuntia cardona</name>
    <dbReference type="NCBI Taxonomy" id="393608"/>
    <lineage>
        <taxon>Eukaryota</taxon>
        <taxon>Viridiplantae</taxon>
        <taxon>Streptophyta</taxon>
        <taxon>Embryophyta</taxon>
        <taxon>Tracheophyta</taxon>
        <taxon>Spermatophyta</taxon>
        <taxon>Magnoliopsida</taxon>
        <taxon>eudicotyledons</taxon>
        <taxon>Gunneridae</taxon>
        <taxon>Pentapetalae</taxon>
        <taxon>Caryophyllales</taxon>
        <taxon>Cactineae</taxon>
        <taxon>Cactaceae</taxon>
        <taxon>Opuntioideae</taxon>
        <taxon>Opuntia</taxon>
    </lineage>
</organism>
<feature type="region of interest" description="Disordered" evidence="9">
    <location>
        <begin position="166"/>
        <end position="198"/>
    </location>
</feature>
<dbReference type="InterPro" id="IPR036236">
    <property type="entry name" value="Znf_C2H2_sf"/>
</dbReference>
<dbReference type="EMBL" id="GISG01043101">
    <property type="protein sequence ID" value="MBA4623485.1"/>
    <property type="molecule type" value="Transcribed_RNA"/>
</dbReference>
<feature type="region of interest" description="Disordered" evidence="9">
    <location>
        <begin position="35"/>
        <end position="57"/>
    </location>
</feature>
<evidence type="ECO:0000256" key="2">
    <source>
        <dbReference type="ARBA" id="ARBA00022723"/>
    </source>
</evidence>
<evidence type="ECO:0000256" key="3">
    <source>
        <dbReference type="ARBA" id="ARBA00022771"/>
    </source>
</evidence>
<sequence length="208" mass="23473">MAYYLIVNSYDHYSLQNRIQKNIMSFKIQGIDHHHHHNLHPQNQGDDDHDHEGSSSIGGGSKSYDCVFCQRGFTTAQALGGHMNIHRKDRSLSTPKLPISPNPPTNYKLPTTISSKQVGLEEEEDYNIDDHQVNYAPNTRLFSSSPPKGYFGFPHSLDGPSRFGGQSNWFGSGSQGGHLSSGKRVRNHHHGQEEEELDLELRLGHYPW</sequence>
<evidence type="ECO:0000256" key="9">
    <source>
        <dbReference type="SAM" id="MobiDB-lite"/>
    </source>
</evidence>
<keyword evidence="7" id="KW-0539">Nucleus</keyword>
<accession>A0A7C9CTW8</accession>
<keyword evidence="2" id="KW-0479">Metal-binding</keyword>
<dbReference type="InterPro" id="IPR052426">
    <property type="entry name" value="Plant_dev_regulator"/>
</dbReference>
<feature type="domain" description="C2H2-type" evidence="10">
    <location>
        <begin position="64"/>
        <end position="91"/>
    </location>
</feature>
<dbReference type="PANTHER" id="PTHR45801">
    <property type="entry name" value="OS07G0101800 PROTEIN"/>
    <property type="match status" value="1"/>
</dbReference>
<comment type="subcellular location">
    <subcellularLocation>
        <location evidence="1">Nucleus</location>
    </subcellularLocation>
</comment>
<dbReference type="GO" id="GO:0008270">
    <property type="term" value="F:zinc ion binding"/>
    <property type="evidence" value="ECO:0007669"/>
    <property type="project" value="UniProtKB-KW"/>
</dbReference>
<keyword evidence="5" id="KW-0805">Transcription regulation</keyword>